<dbReference type="EMBL" id="CM045762">
    <property type="protein sequence ID" value="KAI8011595.1"/>
    <property type="molecule type" value="Genomic_DNA"/>
</dbReference>
<reference evidence="1 2" key="1">
    <citation type="journal article" date="2022" name="Plant J.">
        <title>Chromosome-level genome of Camellia lanceoleosa provides a valuable resource for understanding genome evolution and self-incompatibility.</title>
        <authorList>
            <person name="Gong W."/>
            <person name="Xiao S."/>
            <person name="Wang L."/>
            <person name="Liao Z."/>
            <person name="Chang Y."/>
            <person name="Mo W."/>
            <person name="Hu G."/>
            <person name="Li W."/>
            <person name="Zhao G."/>
            <person name="Zhu H."/>
            <person name="Hu X."/>
            <person name="Ji K."/>
            <person name="Xiang X."/>
            <person name="Song Q."/>
            <person name="Yuan D."/>
            <person name="Jin S."/>
            <person name="Zhang L."/>
        </authorList>
    </citation>
    <scope>NUCLEOTIDE SEQUENCE [LARGE SCALE GENOMIC DNA]</scope>
    <source>
        <strain evidence="1">SQ_2022a</strain>
    </source>
</reference>
<protein>
    <submittedName>
        <fullName evidence="1">Uncharacterized protein</fullName>
    </submittedName>
</protein>
<accession>A0ACC0HGN0</accession>
<organism evidence="1 2">
    <name type="scientific">Camellia lanceoleosa</name>
    <dbReference type="NCBI Taxonomy" id="1840588"/>
    <lineage>
        <taxon>Eukaryota</taxon>
        <taxon>Viridiplantae</taxon>
        <taxon>Streptophyta</taxon>
        <taxon>Embryophyta</taxon>
        <taxon>Tracheophyta</taxon>
        <taxon>Spermatophyta</taxon>
        <taxon>Magnoliopsida</taxon>
        <taxon>eudicotyledons</taxon>
        <taxon>Gunneridae</taxon>
        <taxon>Pentapetalae</taxon>
        <taxon>asterids</taxon>
        <taxon>Ericales</taxon>
        <taxon>Theaceae</taxon>
        <taxon>Camellia</taxon>
    </lineage>
</organism>
<gene>
    <name evidence="1" type="ORF">LOK49_LG06G03425</name>
</gene>
<keyword evidence="2" id="KW-1185">Reference proteome</keyword>
<proteinExistence type="predicted"/>
<evidence type="ECO:0000313" key="1">
    <source>
        <dbReference type="EMBL" id="KAI8011595.1"/>
    </source>
</evidence>
<comment type="caution">
    <text evidence="1">The sequence shown here is derived from an EMBL/GenBank/DDBJ whole genome shotgun (WGS) entry which is preliminary data.</text>
</comment>
<sequence length="243" mass="25845">MDHMNRGDRDFCVDLESGGASCEDVGSTYPVLGTKISNTLTNIFGGLLSIDGSIKGKKETILSGNISEVGGIALENGKFLIDKKVEGDEAVDLVEVKSGKERRKTSGKKPPRPPRPPKALSLDAADQKLIKEISELAMVKCARIKRMKALKKMKVEKASTSTGNLFAMMFTIIFCLIVIFQVMSPGRGSAVSFQGSPESTQAANSGIISVGYHQNTSASDASNFGSGSPILAELVFGSDPVLR</sequence>
<name>A0ACC0HGN0_9ERIC</name>
<evidence type="ECO:0000313" key="2">
    <source>
        <dbReference type="Proteomes" id="UP001060215"/>
    </source>
</evidence>
<dbReference type="Proteomes" id="UP001060215">
    <property type="component" value="Chromosome 5"/>
</dbReference>